<keyword evidence="1" id="KW-0285">Flavoprotein</keyword>
<dbReference type="eggNOG" id="KOG1158">
    <property type="taxonomic scope" value="Eukaryota"/>
</dbReference>
<proteinExistence type="predicted"/>
<accession>A0A1X7SGP0</accession>
<dbReference type="Gene3D" id="3.40.50.80">
    <property type="entry name" value="Nucleotide-binding domain of ferredoxin-NADP reductase (FNR) module"/>
    <property type="match status" value="1"/>
</dbReference>
<dbReference type="InterPro" id="IPR017938">
    <property type="entry name" value="Riboflavin_synthase-like_b-brl"/>
</dbReference>
<dbReference type="InterPro" id="IPR039261">
    <property type="entry name" value="FNR_nucleotide-bd"/>
</dbReference>
<dbReference type="SUPFAM" id="SSF63380">
    <property type="entry name" value="Riboflavin synthase domain-like"/>
    <property type="match status" value="1"/>
</dbReference>
<dbReference type="GO" id="GO:0003958">
    <property type="term" value="F:NADPH-hemoprotein reductase activity"/>
    <property type="evidence" value="ECO:0007669"/>
    <property type="project" value="UniProtKB-EC"/>
</dbReference>
<dbReference type="PANTHER" id="PTHR19384">
    <property type="entry name" value="NITRIC OXIDE SYNTHASE-RELATED"/>
    <property type="match status" value="1"/>
</dbReference>
<dbReference type="GO" id="GO:0010181">
    <property type="term" value="F:FMN binding"/>
    <property type="evidence" value="ECO:0007669"/>
    <property type="project" value="TreeGrafter"/>
</dbReference>
<evidence type="ECO:0000313" key="3">
    <source>
        <dbReference type="EnsemblMetazoa" id="Aqu2.1.01243_001"/>
    </source>
</evidence>
<dbReference type="GO" id="GO:0050660">
    <property type="term" value="F:flavin adenine dinucleotide binding"/>
    <property type="evidence" value="ECO:0007669"/>
    <property type="project" value="TreeGrafter"/>
</dbReference>
<evidence type="ECO:0000256" key="1">
    <source>
        <dbReference type="ARBA" id="ARBA00022630"/>
    </source>
</evidence>
<reference evidence="3" key="1">
    <citation type="submission" date="2017-05" db="UniProtKB">
        <authorList>
            <consortium name="EnsemblMetazoa"/>
        </authorList>
    </citation>
    <scope>IDENTIFICATION</scope>
</reference>
<organism evidence="3">
    <name type="scientific">Amphimedon queenslandica</name>
    <name type="common">Sponge</name>
    <dbReference type="NCBI Taxonomy" id="400682"/>
    <lineage>
        <taxon>Eukaryota</taxon>
        <taxon>Metazoa</taxon>
        <taxon>Porifera</taxon>
        <taxon>Demospongiae</taxon>
        <taxon>Heteroscleromorpha</taxon>
        <taxon>Haplosclerida</taxon>
        <taxon>Niphatidae</taxon>
        <taxon>Amphimedon</taxon>
    </lineage>
</organism>
<dbReference type="AlphaFoldDB" id="A0A1X7SGP0"/>
<dbReference type="InterPro" id="IPR001709">
    <property type="entry name" value="Flavoprot_Pyr_Nucl_cyt_Rdtase"/>
</dbReference>
<evidence type="ECO:0000256" key="2">
    <source>
        <dbReference type="ARBA" id="ARBA00023797"/>
    </source>
</evidence>
<dbReference type="InParanoid" id="A0A1X7SGP0"/>
<dbReference type="SUPFAM" id="SSF52343">
    <property type="entry name" value="Ferredoxin reductase-like, C-terminal NADP-linked domain"/>
    <property type="match status" value="1"/>
</dbReference>
<dbReference type="OrthoDB" id="1856718at2759"/>
<dbReference type="PRINTS" id="PR00371">
    <property type="entry name" value="FPNCR"/>
</dbReference>
<sequence>MVSSFRPPLDYLLELLPWLQLYPHSVHVTAVLVEYCTSTGRSKQGVATSLFARLKDVSPENRKVPVYIRHSSLRLPFHPVNPVIMVGPGTGLAPFCGFIQDRSTAIKESNGLYY</sequence>
<dbReference type="STRING" id="400682.A0A1X7SGP0"/>
<dbReference type="EC" id="1.6.2.4" evidence="2"/>
<dbReference type="GO" id="GO:0005829">
    <property type="term" value="C:cytosol"/>
    <property type="evidence" value="ECO:0007669"/>
    <property type="project" value="TreeGrafter"/>
</dbReference>
<name>A0A1X7SGP0_AMPQE</name>
<dbReference type="EnsemblMetazoa" id="Aqu2.1.01243_001">
    <property type="protein sequence ID" value="Aqu2.1.01243_001"/>
    <property type="gene ID" value="Aqu2.1.01243"/>
</dbReference>
<dbReference type="PANTHER" id="PTHR19384:SF17">
    <property type="entry name" value="NADPH--CYTOCHROME P450 REDUCTASE"/>
    <property type="match status" value="1"/>
</dbReference>
<protein>
    <recommendedName>
        <fullName evidence="2">NADPH--hemoprotein reductase</fullName>
        <ecNumber evidence="2">1.6.2.4</ecNumber>
    </recommendedName>
</protein>
<dbReference type="Gene3D" id="2.40.30.10">
    <property type="entry name" value="Translation factors"/>
    <property type="match status" value="1"/>
</dbReference>